<dbReference type="InterPro" id="IPR025309">
    <property type="entry name" value="KTSC_dom"/>
</dbReference>
<feature type="region of interest" description="Disordered" evidence="1">
    <location>
        <begin position="318"/>
        <end position="338"/>
    </location>
</feature>
<dbReference type="Pfam" id="PF13619">
    <property type="entry name" value="KTSC"/>
    <property type="match status" value="1"/>
</dbReference>
<accession>A0A8S5UFW9</accession>
<organism evidence="4">
    <name type="scientific">Myoviridae sp. ctshb19</name>
    <dbReference type="NCBI Taxonomy" id="2825194"/>
    <lineage>
        <taxon>Viruses</taxon>
        <taxon>Duplodnaviria</taxon>
        <taxon>Heunggongvirae</taxon>
        <taxon>Uroviricota</taxon>
        <taxon>Caudoviricetes</taxon>
    </lineage>
</organism>
<dbReference type="EMBL" id="BK016086">
    <property type="protein sequence ID" value="DAF93383.1"/>
    <property type="molecule type" value="Genomic_DNA"/>
</dbReference>
<dbReference type="InterPro" id="IPR046899">
    <property type="entry name" value="KMPT_N"/>
</dbReference>
<protein>
    <submittedName>
        <fullName evidence="4">KTSC domain</fullName>
    </submittedName>
</protein>
<feature type="domain" description="KTSC" evidence="2">
    <location>
        <begin position="114"/>
        <end position="168"/>
    </location>
</feature>
<sequence length="569" mass="63813">MSKLDLTKYKWFQYSEDAIELTFDQDRHNVDYVLELHPGNVFGVMKRAYGIYVVHAHSPDIQFSLNQAELTRIMQHSKGWSGKVARVAVKAGVGGLDGPQEEMPPGWFKIEDLNSSNLNHAIYDSKRKTLYVAFHRGDSWAYENVSMKEYKEMVAAESRGRYFIYRIKYVKSQYKLGMNFDKPPYDTTPVGEVIPPPPAPASHATAPEAKGVKYPKQPAAETKPAKAPKAPKAKAFEIPEGMKVNGRAKISITHSAHPGKTANKTWSGVGFEWLGAKHPELGRILGDLATTGKAEVDDGKGMAYLTLKDNILIPVEGEAEKPAEKAPAEEKPGKAKRDVHIPKSAYDNWMDTEQNNYEREHKPAGHAFEILRRQRVDSEGDIFKLMASLRYSTLVRHDQRAYKMAASSIISMADQYPFTLRGKKTYQELRKHVIAIGHTAMPPMPSAEPAAPAQAPVKFKIPKGAFDVWMDSEQGSFEDHHVGDKEPTDHVYAILRRQRVDSEQEVFKLLKSLTKSSLVAYNKRAFNTAAKAILAMGDEYKFSTAGEALYKRERAAILDMVKRPASDFD</sequence>
<feature type="compositionally biased region" description="Low complexity" evidence="1">
    <location>
        <begin position="201"/>
        <end position="230"/>
    </location>
</feature>
<reference evidence="4" key="1">
    <citation type="journal article" date="2021" name="Proc. Natl. Acad. Sci. U.S.A.">
        <title>A Catalog of Tens of Thousands of Viruses from Human Metagenomes Reveals Hidden Associations with Chronic Diseases.</title>
        <authorList>
            <person name="Tisza M.J."/>
            <person name="Buck C.B."/>
        </authorList>
    </citation>
    <scope>NUCLEOTIDE SEQUENCE</scope>
    <source>
        <strain evidence="4">Ctshb19</strain>
    </source>
</reference>
<evidence type="ECO:0000259" key="2">
    <source>
        <dbReference type="Pfam" id="PF13619"/>
    </source>
</evidence>
<feature type="region of interest" description="Disordered" evidence="1">
    <location>
        <begin position="196"/>
        <end position="232"/>
    </location>
</feature>
<evidence type="ECO:0000256" key="1">
    <source>
        <dbReference type="SAM" id="MobiDB-lite"/>
    </source>
</evidence>
<dbReference type="Pfam" id="PF20294">
    <property type="entry name" value="KMPT-N"/>
    <property type="match status" value="1"/>
</dbReference>
<proteinExistence type="predicted"/>
<evidence type="ECO:0000259" key="3">
    <source>
        <dbReference type="Pfam" id="PF20294"/>
    </source>
</evidence>
<name>A0A8S5UFW9_9CAUD</name>
<evidence type="ECO:0000313" key="4">
    <source>
        <dbReference type="EMBL" id="DAF93383.1"/>
    </source>
</evidence>
<feature type="domain" description="KTSC and Metallopeptidase-like N-terminal fusion" evidence="3">
    <location>
        <begin position="9"/>
        <end position="77"/>
    </location>
</feature>